<feature type="compositionally biased region" description="Basic and acidic residues" evidence="1">
    <location>
        <begin position="9"/>
        <end position="37"/>
    </location>
</feature>
<feature type="compositionally biased region" description="Polar residues" evidence="1">
    <location>
        <begin position="42"/>
        <end position="65"/>
    </location>
</feature>
<proteinExistence type="predicted"/>
<dbReference type="Proteomes" id="UP000828390">
    <property type="component" value="Unassembled WGS sequence"/>
</dbReference>
<evidence type="ECO:0000313" key="2">
    <source>
        <dbReference type="EMBL" id="KAH3697383.1"/>
    </source>
</evidence>
<evidence type="ECO:0000313" key="3">
    <source>
        <dbReference type="Proteomes" id="UP000828390"/>
    </source>
</evidence>
<name>A0A9D3YBL6_DREPO</name>
<feature type="region of interest" description="Disordered" evidence="1">
    <location>
        <begin position="1"/>
        <end position="65"/>
    </location>
</feature>
<gene>
    <name evidence="2" type="ORF">DPMN_084883</name>
</gene>
<reference evidence="2" key="2">
    <citation type="submission" date="2020-11" db="EMBL/GenBank/DDBJ databases">
        <authorList>
            <person name="McCartney M.A."/>
            <person name="Auch B."/>
            <person name="Kono T."/>
            <person name="Mallez S."/>
            <person name="Becker A."/>
            <person name="Gohl D.M."/>
            <person name="Silverstein K.A.T."/>
            <person name="Koren S."/>
            <person name="Bechman K.B."/>
            <person name="Herman A."/>
            <person name="Abrahante J.E."/>
            <person name="Garbe J."/>
        </authorList>
    </citation>
    <scope>NUCLEOTIDE SEQUENCE</scope>
    <source>
        <strain evidence="2">Duluth1</strain>
        <tissue evidence="2">Whole animal</tissue>
    </source>
</reference>
<accession>A0A9D3YBL6</accession>
<sequence length="518" mass="59071">MGVGGSSSKPHETGRRSVILEDQDKSSGQNKEFDETRAAIGDNSTNNSSKGRNSENKNVGSASTNTESVNELTKVAFEDWLYVRLSKYFDDLEANVLVLNVTAEERQDIDSAAEEFVDFLVTEVGSVDRRFRVKPEDVLRVGKFHDSCDVITIEEICFNIEIDDISDKNIAEVAECSEDNEKVLKVFVTENCAMRWDDCTTDETDDKKRLSSDIGIATTFYDRIQKAVEILRMKSRTTLFRKTGRLDIMEDQAVVKNGTATELKFIWKREKLITIVLTPCIGSKSLKLMSKTVITSQYFQKSLEQAGFLVLFPIEQSNDYFQWNFMHVETSLINGLSENHKRLYKIIQFLVQGYGQKKLPEAEYFTDHVIKQHVLYHCEKCATNDKLADCLMAVIDDMQKMVKGFKNKKHAFFPNCFNKEINILSKECCVVDEENIRINLMGLEHIANHLINDIGCTPLYDFETGFGNFVSLNDFVLKKDYLNKKYGKMAAKQMAAEQSAKRALVDAVGNKRFTVRFH</sequence>
<keyword evidence="3" id="KW-1185">Reference proteome</keyword>
<protein>
    <submittedName>
        <fullName evidence="2">Uncharacterized protein</fullName>
    </submittedName>
</protein>
<dbReference type="AlphaFoldDB" id="A0A9D3YBL6"/>
<evidence type="ECO:0000256" key="1">
    <source>
        <dbReference type="SAM" id="MobiDB-lite"/>
    </source>
</evidence>
<dbReference type="EMBL" id="JAIWYP010000016">
    <property type="protein sequence ID" value="KAH3697383.1"/>
    <property type="molecule type" value="Genomic_DNA"/>
</dbReference>
<reference evidence="2" key="1">
    <citation type="journal article" date="2019" name="bioRxiv">
        <title>The Genome of the Zebra Mussel, Dreissena polymorpha: A Resource for Invasive Species Research.</title>
        <authorList>
            <person name="McCartney M.A."/>
            <person name="Auch B."/>
            <person name="Kono T."/>
            <person name="Mallez S."/>
            <person name="Zhang Y."/>
            <person name="Obille A."/>
            <person name="Becker A."/>
            <person name="Abrahante J.E."/>
            <person name="Garbe J."/>
            <person name="Badalamenti J.P."/>
            <person name="Herman A."/>
            <person name="Mangelson H."/>
            <person name="Liachko I."/>
            <person name="Sullivan S."/>
            <person name="Sone E.D."/>
            <person name="Koren S."/>
            <person name="Silverstein K.A.T."/>
            <person name="Beckman K.B."/>
            <person name="Gohl D.M."/>
        </authorList>
    </citation>
    <scope>NUCLEOTIDE SEQUENCE</scope>
    <source>
        <strain evidence="2">Duluth1</strain>
        <tissue evidence="2">Whole animal</tissue>
    </source>
</reference>
<dbReference type="Gene3D" id="1.10.1410.40">
    <property type="match status" value="1"/>
</dbReference>
<organism evidence="2 3">
    <name type="scientific">Dreissena polymorpha</name>
    <name type="common">Zebra mussel</name>
    <name type="synonym">Mytilus polymorpha</name>
    <dbReference type="NCBI Taxonomy" id="45954"/>
    <lineage>
        <taxon>Eukaryota</taxon>
        <taxon>Metazoa</taxon>
        <taxon>Spiralia</taxon>
        <taxon>Lophotrochozoa</taxon>
        <taxon>Mollusca</taxon>
        <taxon>Bivalvia</taxon>
        <taxon>Autobranchia</taxon>
        <taxon>Heteroconchia</taxon>
        <taxon>Euheterodonta</taxon>
        <taxon>Imparidentia</taxon>
        <taxon>Neoheterodontei</taxon>
        <taxon>Myida</taxon>
        <taxon>Dreissenoidea</taxon>
        <taxon>Dreissenidae</taxon>
        <taxon>Dreissena</taxon>
    </lineage>
</organism>
<comment type="caution">
    <text evidence="2">The sequence shown here is derived from an EMBL/GenBank/DDBJ whole genome shotgun (WGS) entry which is preliminary data.</text>
</comment>